<evidence type="ECO:0000313" key="4">
    <source>
        <dbReference type="Proteomes" id="UP001595824"/>
    </source>
</evidence>
<evidence type="ECO:0000256" key="1">
    <source>
        <dbReference type="SAM" id="MobiDB-lite"/>
    </source>
</evidence>
<name>A0ABV8TJ50_9ACTN</name>
<reference evidence="4" key="1">
    <citation type="journal article" date="2019" name="Int. J. Syst. Evol. Microbiol.">
        <title>The Global Catalogue of Microorganisms (GCM) 10K type strain sequencing project: providing services to taxonomists for standard genome sequencing and annotation.</title>
        <authorList>
            <consortium name="The Broad Institute Genomics Platform"/>
            <consortium name="The Broad Institute Genome Sequencing Center for Infectious Disease"/>
            <person name="Wu L."/>
            <person name="Ma J."/>
        </authorList>
    </citation>
    <scope>NUCLEOTIDE SEQUENCE [LARGE SCALE GENOMIC DNA]</scope>
    <source>
        <strain evidence="4">PCU 347</strain>
    </source>
</reference>
<keyword evidence="4" id="KW-1185">Reference proteome</keyword>
<dbReference type="CDD" id="cd08861">
    <property type="entry name" value="OtcD1_ARO-CYC_like"/>
    <property type="match status" value="1"/>
</dbReference>
<accession>A0ABV8TJ50</accession>
<evidence type="ECO:0000313" key="3">
    <source>
        <dbReference type="EMBL" id="MFC4330733.1"/>
    </source>
</evidence>
<dbReference type="Gene3D" id="3.30.530.20">
    <property type="match status" value="2"/>
</dbReference>
<gene>
    <name evidence="3" type="ORF">ACFPC0_23700</name>
</gene>
<feature type="region of interest" description="Disordered" evidence="1">
    <location>
        <begin position="93"/>
        <end position="128"/>
    </location>
</feature>
<organism evidence="3 4">
    <name type="scientific">Streptomyces andamanensis</name>
    <dbReference type="NCBI Taxonomy" id="1565035"/>
    <lineage>
        <taxon>Bacteria</taxon>
        <taxon>Bacillati</taxon>
        <taxon>Actinomycetota</taxon>
        <taxon>Actinomycetes</taxon>
        <taxon>Kitasatosporales</taxon>
        <taxon>Streptomycetaceae</taxon>
        <taxon>Streptomyces</taxon>
    </lineage>
</organism>
<dbReference type="EMBL" id="JBHSDP010000024">
    <property type="protein sequence ID" value="MFC4330733.1"/>
    <property type="molecule type" value="Genomic_DNA"/>
</dbReference>
<protein>
    <submittedName>
        <fullName evidence="3">SRPBCC family protein</fullName>
    </submittedName>
</protein>
<feature type="domain" description="Coenzyme Q-binding protein COQ10 START" evidence="2">
    <location>
        <begin position="15"/>
        <end position="115"/>
    </location>
</feature>
<sequence length="317" mass="35235">MPSQRVHSSQDTVSVDAPAGVVYGLLADAPRWPVFLPSCVHVEQMDFDGTEEQLWVWDVTADHVHASRSRRLLHPLTRSIDFELADPAWPGATSSGTWTVEPEGAARSRVTLRHERPRGGPAEGPDTLDADVRAQLARVREAAERWDRLDELLLSFEDSVRVEGPSELVYDFLYRVQDWTELIPHVEWTSVTEDQPGIQIAALDTCAADTGETVTVETVRLCFPHAGRIVYKETLTPELIAAHSGEWSLVPDTTGTTLVSAHRVLLREEAVAPLLGEGTCLADARTHVREWLGRASREALGLAKWHAESPLRRLRRG</sequence>
<dbReference type="InterPro" id="IPR005031">
    <property type="entry name" value="COQ10_START"/>
</dbReference>
<evidence type="ECO:0000259" key="2">
    <source>
        <dbReference type="Pfam" id="PF03364"/>
    </source>
</evidence>
<feature type="domain" description="Coenzyme Q-binding protein COQ10 START" evidence="2">
    <location>
        <begin position="163"/>
        <end position="260"/>
    </location>
</feature>
<dbReference type="InterPro" id="IPR023393">
    <property type="entry name" value="START-like_dom_sf"/>
</dbReference>
<dbReference type="SUPFAM" id="SSF55961">
    <property type="entry name" value="Bet v1-like"/>
    <property type="match status" value="2"/>
</dbReference>
<dbReference type="RefSeq" id="WP_381741750.1">
    <property type="nucleotide sequence ID" value="NZ_JBHSDP010000024.1"/>
</dbReference>
<dbReference type="Pfam" id="PF03364">
    <property type="entry name" value="Polyketide_cyc"/>
    <property type="match status" value="2"/>
</dbReference>
<dbReference type="Proteomes" id="UP001595824">
    <property type="component" value="Unassembled WGS sequence"/>
</dbReference>
<comment type="caution">
    <text evidence="3">The sequence shown here is derived from an EMBL/GenBank/DDBJ whole genome shotgun (WGS) entry which is preliminary data.</text>
</comment>
<proteinExistence type="predicted"/>